<proteinExistence type="predicted"/>
<dbReference type="EMBL" id="JABXBU010000012">
    <property type="protein sequence ID" value="KAF8789846.1"/>
    <property type="molecule type" value="Genomic_DNA"/>
</dbReference>
<keyword evidence="1" id="KW-0472">Membrane</keyword>
<evidence type="ECO:0000256" key="1">
    <source>
        <dbReference type="SAM" id="Phobius"/>
    </source>
</evidence>
<name>A0A8T0FFN2_ARGBR</name>
<reference evidence="2" key="1">
    <citation type="journal article" date="2020" name="bioRxiv">
        <title>Chromosome-level reference genome of the European wasp spider Argiope bruennichi: a resource for studies on range expansion and evolutionary adaptation.</title>
        <authorList>
            <person name="Sheffer M.M."/>
            <person name="Hoppe A."/>
            <person name="Krehenwinkel H."/>
            <person name="Uhl G."/>
            <person name="Kuss A.W."/>
            <person name="Jensen L."/>
            <person name="Jensen C."/>
            <person name="Gillespie R.G."/>
            <person name="Hoff K.J."/>
            <person name="Prost S."/>
        </authorList>
    </citation>
    <scope>NUCLEOTIDE SEQUENCE</scope>
</reference>
<evidence type="ECO:0000313" key="3">
    <source>
        <dbReference type="Proteomes" id="UP000807504"/>
    </source>
</evidence>
<protein>
    <submittedName>
        <fullName evidence="2">Uncharacterized protein</fullName>
    </submittedName>
</protein>
<feature type="transmembrane region" description="Helical" evidence="1">
    <location>
        <begin position="113"/>
        <end position="134"/>
    </location>
</feature>
<accession>A0A8T0FFN2</accession>
<dbReference type="Proteomes" id="UP000807504">
    <property type="component" value="Unassembled WGS sequence"/>
</dbReference>
<keyword evidence="3" id="KW-1185">Reference proteome</keyword>
<evidence type="ECO:0000313" key="2">
    <source>
        <dbReference type="EMBL" id="KAF8789846.1"/>
    </source>
</evidence>
<feature type="transmembrane region" description="Helical" evidence="1">
    <location>
        <begin position="140"/>
        <end position="166"/>
    </location>
</feature>
<reference evidence="2" key="2">
    <citation type="submission" date="2020-06" db="EMBL/GenBank/DDBJ databases">
        <authorList>
            <person name="Sheffer M."/>
        </authorList>
    </citation>
    <scope>NUCLEOTIDE SEQUENCE</scope>
</reference>
<gene>
    <name evidence="2" type="ORF">HNY73_007755</name>
</gene>
<comment type="caution">
    <text evidence="2">The sequence shown here is derived from an EMBL/GenBank/DDBJ whole genome shotgun (WGS) entry which is preliminary data.</text>
</comment>
<keyword evidence="1" id="KW-1133">Transmembrane helix</keyword>
<dbReference type="AlphaFoldDB" id="A0A8T0FFN2"/>
<sequence>MDQKSLFPSVSYNNEAFLIENDRNVTNELFGVAAEKTDFQDSKSKPTVIADKTHKTKPEPSSCPSQIHKLTQTGKSHITKPSNRSKANCQRFRKSHVVRHVAGINESSEMRECLSFVCVLILGAAGVGVFLALMKFATSSIVTTALTVIGSCMLLVFIFICITTLLRNGTSLHRR</sequence>
<organism evidence="2 3">
    <name type="scientific">Argiope bruennichi</name>
    <name type="common">Wasp spider</name>
    <name type="synonym">Aranea bruennichi</name>
    <dbReference type="NCBI Taxonomy" id="94029"/>
    <lineage>
        <taxon>Eukaryota</taxon>
        <taxon>Metazoa</taxon>
        <taxon>Ecdysozoa</taxon>
        <taxon>Arthropoda</taxon>
        <taxon>Chelicerata</taxon>
        <taxon>Arachnida</taxon>
        <taxon>Araneae</taxon>
        <taxon>Araneomorphae</taxon>
        <taxon>Entelegynae</taxon>
        <taxon>Araneoidea</taxon>
        <taxon>Araneidae</taxon>
        <taxon>Argiope</taxon>
    </lineage>
</organism>
<keyword evidence="1" id="KW-0812">Transmembrane</keyword>